<dbReference type="InterPro" id="IPR029016">
    <property type="entry name" value="GAF-like_dom_sf"/>
</dbReference>
<proteinExistence type="predicted"/>
<evidence type="ECO:0000259" key="3">
    <source>
        <dbReference type="PROSITE" id="PS50883"/>
    </source>
</evidence>
<dbReference type="CDD" id="cd00130">
    <property type="entry name" value="PAS"/>
    <property type="match status" value="1"/>
</dbReference>
<dbReference type="SUPFAM" id="SSF55073">
    <property type="entry name" value="Nucleotide cyclase"/>
    <property type="match status" value="1"/>
</dbReference>
<dbReference type="InterPro" id="IPR001610">
    <property type="entry name" value="PAC"/>
</dbReference>
<name>A0A833GZA9_9LEPT</name>
<protein>
    <submittedName>
        <fullName evidence="5">EAL domain-containing protein</fullName>
    </submittedName>
</protein>
<dbReference type="Gene3D" id="3.30.450.40">
    <property type="match status" value="1"/>
</dbReference>
<dbReference type="Gene3D" id="3.30.70.270">
    <property type="match status" value="1"/>
</dbReference>
<dbReference type="InterPro" id="IPR035965">
    <property type="entry name" value="PAS-like_dom_sf"/>
</dbReference>
<dbReference type="InterPro" id="IPR000014">
    <property type="entry name" value="PAS"/>
</dbReference>
<gene>
    <name evidence="5" type="ORF">F9K24_16845</name>
</gene>
<dbReference type="InterPro" id="IPR001633">
    <property type="entry name" value="EAL_dom"/>
</dbReference>
<evidence type="ECO:0000259" key="4">
    <source>
        <dbReference type="PROSITE" id="PS50887"/>
    </source>
</evidence>
<dbReference type="Proteomes" id="UP000460298">
    <property type="component" value="Unassembled WGS sequence"/>
</dbReference>
<dbReference type="Gene3D" id="3.20.20.450">
    <property type="entry name" value="EAL domain"/>
    <property type="match status" value="1"/>
</dbReference>
<reference evidence="5 6" key="1">
    <citation type="submission" date="2019-10" db="EMBL/GenBank/DDBJ databases">
        <title>Extracellular Electron Transfer in a Candidatus Methanoperedens spp. Enrichment Culture.</title>
        <authorList>
            <person name="Berger S."/>
            <person name="Rangel Shaw D."/>
            <person name="Berben T."/>
            <person name="In 'T Zandt M."/>
            <person name="Frank J."/>
            <person name="Reimann J."/>
            <person name="Jetten M.S.M."/>
            <person name="Welte C.U."/>
        </authorList>
    </citation>
    <scope>NUCLEOTIDE SEQUENCE [LARGE SCALE GENOMIC DNA]</scope>
    <source>
        <strain evidence="5">SB12</strain>
    </source>
</reference>
<dbReference type="InterPro" id="IPR000160">
    <property type="entry name" value="GGDEF_dom"/>
</dbReference>
<organism evidence="5 6">
    <name type="scientific">Leptonema illini</name>
    <dbReference type="NCBI Taxonomy" id="183"/>
    <lineage>
        <taxon>Bacteria</taxon>
        <taxon>Pseudomonadati</taxon>
        <taxon>Spirochaetota</taxon>
        <taxon>Spirochaetia</taxon>
        <taxon>Leptospirales</taxon>
        <taxon>Leptospiraceae</taxon>
        <taxon>Leptonema</taxon>
    </lineage>
</organism>
<dbReference type="InterPro" id="IPR043128">
    <property type="entry name" value="Rev_trsase/Diguanyl_cyclase"/>
</dbReference>
<dbReference type="PANTHER" id="PTHR44757:SF2">
    <property type="entry name" value="BIOFILM ARCHITECTURE MAINTENANCE PROTEIN MBAA"/>
    <property type="match status" value="1"/>
</dbReference>
<dbReference type="PROSITE" id="PS50887">
    <property type="entry name" value="GGDEF"/>
    <property type="match status" value="1"/>
</dbReference>
<dbReference type="CDD" id="cd01949">
    <property type="entry name" value="GGDEF"/>
    <property type="match status" value="1"/>
</dbReference>
<feature type="domain" description="PAS" evidence="1">
    <location>
        <begin position="10"/>
        <end position="68"/>
    </location>
</feature>
<dbReference type="Pfam" id="PF00989">
    <property type="entry name" value="PAS"/>
    <property type="match status" value="1"/>
</dbReference>
<dbReference type="SMART" id="SM00091">
    <property type="entry name" value="PAS"/>
    <property type="match status" value="1"/>
</dbReference>
<dbReference type="InterPro" id="IPR000700">
    <property type="entry name" value="PAS-assoc_C"/>
</dbReference>
<evidence type="ECO:0000313" key="6">
    <source>
        <dbReference type="Proteomes" id="UP000460298"/>
    </source>
</evidence>
<evidence type="ECO:0000313" key="5">
    <source>
        <dbReference type="EMBL" id="KAB2930522.1"/>
    </source>
</evidence>
<dbReference type="SMART" id="SM00086">
    <property type="entry name" value="PAC"/>
    <property type="match status" value="1"/>
</dbReference>
<feature type="domain" description="GGDEF" evidence="4">
    <location>
        <begin position="327"/>
        <end position="460"/>
    </location>
</feature>
<dbReference type="Gene3D" id="3.30.450.20">
    <property type="entry name" value="PAS domain"/>
    <property type="match status" value="1"/>
</dbReference>
<dbReference type="Pfam" id="PF00990">
    <property type="entry name" value="GGDEF"/>
    <property type="match status" value="1"/>
</dbReference>
<dbReference type="PROSITE" id="PS50883">
    <property type="entry name" value="EAL"/>
    <property type="match status" value="1"/>
</dbReference>
<dbReference type="SUPFAM" id="SSF55785">
    <property type="entry name" value="PYP-like sensor domain (PAS domain)"/>
    <property type="match status" value="1"/>
</dbReference>
<evidence type="ECO:0000259" key="2">
    <source>
        <dbReference type="PROSITE" id="PS50113"/>
    </source>
</evidence>
<dbReference type="InterPro" id="IPR035919">
    <property type="entry name" value="EAL_sf"/>
</dbReference>
<dbReference type="GO" id="GO:0003824">
    <property type="term" value="F:catalytic activity"/>
    <property type="evidence" value="ECO:0007669"/>
    <property type="project" value="UniProtKB-ARBA"/>
</dbReference>
<dbReference type="NCBIfam" id="TIGR00229">
    <property type="entry name" value="sensory_box"/>
    <property type="match status" value="1"/>
</dbReference>
<feature type="domain" description="EAL" evidence="3">
    <location>
        <begin position="469"/>
        <end position="716"/>
    </location>
</feature>
<comment type="caution">
    <text evidence="5">The sequence shown here is derived from an EMBL/GenBank/DDBJ whole genome shotgun (WGS) entry which is preliminary data.</text>
</comment>
<dbReference type="InterPro" id="IPR052155">
    <property type="entry name" value="Biofilm_reg_signaling"/>
</dbReference>
<dbReference type="NCBIfam" id="TIGR00254">
    <property type="entry name" value="GGDEF"/>
    <property type="match status" value="1"/>
</dbReference>
<dbReference type="GO" id="GO:0006355">
    <property type="term" value="P:regulation of DNA-templated transcription"/>
    <property type="evidence" value="ECO:0007669"/>
    <property type="project" value="InterPro"/>
</dbReference>
<dbReference type="SMART" id="SM00267">
    <property type="entry name" value="GGDEF"/>
    <property type="match status" value="1"/>
</dbReference>
<dbReference type="AlphaFoldDB" id="A0A833GZA9"/>
<dbReference type="SMART" id="SM00052">
    <property type="entry name" value="EAL"/>
    <property type="match status" value="1"/>
</dbReference>
<accession>A0A833GZA9</accession>
<dbReference type="SUPFAM" id="SSF141868">
    <property type="entry name" value="EAL domain-like"/>
    <property type="match status" value="1"/>
</dbReference>
<dbReference type="SUPFAM" id="SSF55781">
    <property type="entry name" value="GAF domain-like"/>
    <property type="match status" value="1"/>
</dbReference>
<dbReference type="PROSITE" id="PS50112">
    <property type="entry name" value="PAS"/>
    <property type="match status" value="1"/>
</dbReference>
<dbReference type="FunFam" id="3.30.70.270:FF:000001">
    <property type="entry name" value="Diguanylate cyclase domain protein"/>
    <property type="match status" value="1"/>
</dbReference>
<dbReference type="InterPro" id="IPR013767">
    <property type="entry name" value="PAS_fold"/>
</dbReference>
<dbReference type="CDD" id="cd01948">
    <property type="entry name" value="EAL"/>
    <property type="match status" value="1"/>
</dbReference>
<sequence>MDHLRATNVDPRLLQAVLDDTDDIVVITDSSGSIQYVNRSFEKITGYAVEEVRGRTPSVLRSRYHDSDYYSNLWQTISIGQTYHGEVINRKKDGTFYFEEKIITPIIDAEGQVTHFVSTGRDVTWRRKAERLLRMRFEISELLLGTWSPDGLLPVLHAIGRHMGACIVEYWAKSPGEYERTHRWSVDDVDADMIEAKTPAGRGFVAVVEHRRRSTFFTNLQNNPLFSWVLPDSRPFEAALACPVMASGRGLDGIILVYKAAPEAQDAETLAALTDVGSQLGEYFRRRQAETMLTDMAYYDTLTGLPNRNLFYDRLRTALRHAQREQTSLAVLFIDLDRFKLINDTFGHRAGDELIHEAASRLRQALRPEDTVSRLGGDEFLILVENFENISDIQVVCQRIVQAFEAPFPVEEVEVFLQASIGVSCYPADAKDPPDLIRQADQAMYRAKQMEGSAFALFNYELDREVIYSLEIQALLQTEIQNRFVNMQVHYQPQVDPLSRRVLGMEALLRWNHPERGWISPSRFIPSAEKAGMIQRLTEFVFERVSEDLRATGSAIPEVSVNVSGKLLHNPAFLEFIRERVEARKIDASRIVLEITETAAVQFFEESCRKLQALKEMGFRIALDDFGTGHSSLNYLMQLPVDMIKIDRSFIGRIGENRKSREIVRLALDIASTLELETVAEGVETTEQMNFLIENGCRSVQGYLTGQPAPLGELVV</sequence>
<dbReference type="PROSITE" id="PS50113">
    <property type="entry name" value="PAC"/>
    <property type="match status" value="1"/>
</dbReference>
<dbReference type="EMBL" id="WBUI01000020">
    <property type="protein sequence ID" value="KAB2930522.1"/>
    <property type="molecule type" value="Genomic_DNA"/>
</dbReference>
<dbReference type="InterPro" id="IPR029787">
    <property type="entry name" value="Nucleotide_cyclase"/>
</dbReference>
<evidence type="ECO:0000259" key="1">
    <source>
        <dbReference type="PROSITE" id="PS50112"/>
    </source>
</evidence>
<dbReference type="Pfam" id="PF00563">
    <property type="entry name" value="EAL"/>
    <property type="match status" value="1"/>
</dbReference>
<dbReference type="PANTHER" id="PTHR44757">
    <property type="entry name" value="DIGUANYLATE CYCLASE DGCP"/>
    <property type="match status" value="1"/>
</dbReference>
<feature type="domain" description="PAC" evidence="2">
    <location>
        <begin position="81"/>
        <end position="135"/>
    </location>
</feature>